<dbReference type="Pfam" id="PF02627">
    <property type="entry name" value="CMD"/>
    <property type="match status" value="1"/>
</dbReference>
<proteinExistence type="predicted"/>
<dbReference type="PANTHER" id="PTHR33930:SF2">
    <property type="entry name" value="BLR3452 PROTEIN"/>
    <property type="match status" value="1"/>
</dbReference>
<dbReference type="PANTHER" id="PTHR33930">
    <property type="entry name" value="ALKYL HYDROPEROXIDE REDUCTASE AHPD"/>
    <property type="match status" value="1"/>
</dbReference>
<dbReference type="InterPro" id="IPR029032">
    <property type="entry name" value="AhpD-like"/>
</dbReference>
<organism evidence="2 3">
    <name type="scientific">Amycolatopsis carbonis</name>
    <dbReference type="NCBI Taxonomy" id="715471"/>
    <lineage>
        <taxon>Bacteria</taxon>
        <taxon>Bacillati</taxon>
        <taxon>Actinomycetota</taxon>
        <taxon>Actinomycetes</taxon>
        <taxon>Pseudonocardiales</taxon>
        <taxon>Pseudonocardiaceae</taxon>
        <taxon>Amycolatopsis</taxon>
    </lineage>
</organism>
<dbReference type="Gene3D" id="1.20.1290.10">
    <property type="entry name" value="AhpD-like"/>
    <property type="match status" value="1"/>
</dbReference>
<name>A0A9Y2IPH7_9PSEU</name>
<reference evidence="2 3" key="1">
    <citation type="submission" date="2023-06" db="EMBL/GenBank/DDBJ databases">
        <authorList>
            <person name="Oyuntsetseg B."/>
            <person name="Kim S.B."/>
        </authorList>
    </citation>
    <scope>NUCLEOTIDE SEQUENCE [LARGE SCALE GENOMIC DNA]</scope>
    <source>
        <strain evidence="2 3">2-15</strain>
    </source>
</reference>
<dbReference type="KEGG" id="acab:QRX50_23915"/>
<dbReference type="GO" id="GO:0051920">
    <property type="term" value="F:peroxiredoxin activity"/>
    <property type="evidence" value="ECO:0007669"/>
    <property type="project" value="InterPro"/>
</dbReference>
<dbReference type="AlphaFoldDB" id="A0A9Y2IPH7"/>
<gene>
    <name evidence="2" type="ORF">QRX50_23915</name>
</gene>
<dbReference type="NCBIfam" id="TIGR00778">
    <property type="entry name" value="ahpD_dom"/>
    <property type="match status" value="1"/>
</dbReference>
<evidence type="ECO:0000313" key="2">
    <source>
        <dbReference type="EMBL" id="WIX83582.1"/>
    </source>
</evidence>
<dbReference type="SUPFAM" id="SSF69118">
    <property type="entry name" value="AhpD-like"/>
    <property type="match status" value="1"/>
</dbReference>
<feature type="domain" description="Carboxymuconolactone decarboxylase-like" evidence="1">
    <location>
        <begin position="23"/>
        <end position="103"/>
    </location>
</feature>
<dbReference type="Proteomes" id="UP001236014">
    <property type="component" value="Chromosome"/>
</dbReference>
<evidence type="ECO:0000259" key="1">
    <source>
        <dbReference type="Pfam" id="PF02627"/>
    </source>
</evidence>
<dbReference type="InterPro" id="IPR004675">
    <property type="entry name" value="AhpD_core"/>
</dbReference>
<dbReference type="RefSeq" id="WP_285974131.1">
    <property type="nucleotide sequence ID" value="NZ_CP127294.1"/>
</dbReference>
<protein>
    <submittedName>
        <fullName evidence="2">Carboxymuconolactone decarboxylase family protein</fullName>
    </submittedName>
</protein>
<sequence>MAYHEPADMKYMAKLKKFAPGEFKKFMDYQDVVSREDGAIPRRYREIIAIAVALTTQCAYCLDVHTAAAREQGMTSEELAEAVLIAGAVRGGGAVAHGLLAMKLFEDSSAGHSHATA</sequence>
<keyword evidence="3" id="KW-1185">Reference proteome</keyword>
<evidence type="ECO:0000313" key="3">
    <source>
        <dbReference type="Proteomes" id="UP001236014"/>
    </source>
</evidence>
<dbReference type="InterPro" id="IPR003779">
    <property type="entry name" value="CMD-like"/>
</dbReference>
<accession>A0A9Y2IPH7</accession>
<dbReference type="EMBL" id="CP127294">
    <property type="protein sequence ID" value="WIX83582.1"/>
    <property type="molecule type" value="Genomic_DNA"/>
</dbReference>